<dbReference type="FunFam" id="2.60.40.420:FF:000003">
    <property type="entry name" value="Blue copper"/>
    <property type="match status" value="2"/>
</dbReference>
<dbReference type="Proteomes" id="UP000030645">
    <property type="component" value="Unassembled WGS sequence"/>
</dbReference>
<evidence type="ECO:0000256" key="2">
    <source>
        <dbReference type="ARBA" id="ARBA00022723"/>
    </source>
</evidence>
<dbReference type="PANTHER" id="PTHR33021:SF496">
    <property type="entry name" value="OS08G0482700 PROTEIN"/>
    <property type="match status" value="1"/>
</dbReference>
<evidence type="ECO:0000256" key="3">
    <source>
        <dbReference type="ARBA" id="ARBA00022982"/>
    </source>
</evidence>
<dbReference type="Gene3D" id="2.60.40.420">
    <property type="entry name" value="Cupredoxins - blue copper proteins"/>
    <property type="match status" value="2"/>
</dbReference>
<dbReference type="PROSITE" id="PS51485">
    <property type="entry name" value="PHYTOCYANIN"/>
    <property type="match status" value="2"/>
</dbReference>
<gene>
    <name evidence="9" type="ORF">L484_016646</name>
</gene>
<dbReference type="AlphaFoldDB" id="W9RLL1"/>
<dbReference type="SUPFAM" id="SSF49503">
    <property type="entry name" value="Cupredoxins"/>
    <property type="match status" value="2"/>
</dbReference>
<organism evidence="9 10">
    <name type="scientific">Morus notabilis</name>
    <dbReference type="NCBI Taxonomy" id="981085"/>
    <lineage>
        <taxon>Eukaryota</taxon>
        <taxon>Viridiplantae</taxon>
        <taxon>Streptophyta</taxon>
        <taxon>Embryophyta</taxon>
        <taxon>Tracheophyta</taxon>
        <taxon>Spermatophyta</taxon>
        <taxon>Magnoliopsida</taxon>
        <taxon>eudicotyledons</taxon>
        <taxon>Gunneridae</taxon>
        <taxon>Pentapetalae</taxon>
        <taxon>rosids</taxon>
        <taxon>fabids</taxon>
        <taxon>Rosales</taxon>
        <taxon>Moraceae</taxon>
        <taxon>Moreae</taxon>
        <taxon>Morus</taxon>
    </lineage>
</organism>
<feature type="domain" description="Phytocyanin" evidence="8">
    <location>
        <begin position="26"/>
        <end position="128"/>
    </location>
</feature>
<keyword evidence="10" id="KW-1185">Reference proteome</keyword>
<evidence type="ECO:0000256" key="4">
    <source>
        <dbReference type="ARBA" id="ARBA00023008"/>
    </source>
</evidence>
<accession>W9RLL1</accession>
<evidence type="ECO:0000256" key="1">
    <source>
        <dbReference type="ARBA" id="ARBA00022448"/>
    </source>
</evidence>
<sequence>MARKLDMVLFAAFVALTILHTSAVATTYFVGDSSNWGIPSSSNAYSNWAANKTFVVGDILVFNFTENRHDVAEVTNSAYDACNGTNPIFRQTSSPANITLQTVGEHYYICTFSGHCNAGQKLAINVSRASSSAPVPAPALAPQPSSPSPSSSLAPTPTRGNQTYTVGDTSGWTVLGASAYQTWASNKTFLVGDILVFNFANGSHDVAEVTKENYNSCNTNSTISLYTNPPVRITLDTAGEHFFTCPFPGHCDGGQKLSINVTGGNSTRSLSPLPACLPPSPLSP</sequence>
<protein>
    <submittedName>
        <fullName evidence="9">Blue copper protein</fullName>
    </submittedName>
</protein>
<feature type="domain" description="Phytocyanin" evidence="8">
    <location>
        <begin position="162"/>
        <end position="263"/>
    </location>
</feature>
<keyword evidence="5" id="KW-0325">Glycoprotein</keyword>
<dbReference type="CDD" id="cd04216">
    <property type="entry name" value="Phytocyanin"/>
    <property type="match status" value="1"/>
</dbReference>
<dbReference type="STRING" id="981085.W9RLL1"/>
<keyword evidence="7" id="KW-0732">Signal</keyword>
<dbReference type="eggNOG" id="ENOG502QVXK">
    <property type="taxonomic scope" value="Eukaryota"/>
</dbReference>
<keyword evidence="3" id="KW-0249">Electron transport</keyword>
<keyword evidence="4" id="KW-0186">Copper</keyword>
<evidence type="ECO:0000256" key="7">
    <source>
        <dbReference type="SAM" id="SignalP"/>
    </source>
</evidence>
<evidence type="ECO:0000313" key="9">
    <source>
        <dbReference type="EMBL" id="EXB96872.1"/>
    </source>
</evidence>
<dbReference type="PANTHER" id="PTHR33021">
    <property type="entry name" value="BLUE COPPER PROTEIN"/>
    <property type="match status" value="1"/>
</dbReference>
<dbReference type="OrthoDB" id="5421909at2759"/>
<feature type="signal peptide" evidence="7">
    <location>
        <begin position="1"/>
        <end position="25"/>
    </location>
</feature>
<dbReference type="KEGG" id="mnt:21399685"/>
<name>W9RLL1_9ROSA</name>
<dbReference type="CDD" id="cd13920">
    <property type="entry name" value="Stellacyanin"/>
    <property type="match status" value="1"/>
</dbReference>
<evidence type="ECO:0000259" key="8">
    <source>
        <dbReference type="PROSITE" id="PS51485"/>
    </source>
</evidence>
<evidence type="ECO:0000313" key="10">
    <source>
        <dbReference type="Proteomes" id="UP000030645"/>
    </source>
</evidence>
<dbReference type="EMBL" id="KE345251">
    <property type="protein sequence ID" value="EXB96872.1"/>
    <property type="molecule type" value="Genomic_DNA"/>
</dbReference>
<evidence type="ECO:0000256" key="6">
    <source>
        <dbReference type="SAM" id="MobiDB-lite"/>
    </source>
</evidence>
<dbReference type="GO" id="GO:0009055">
    <property type="term" value="F:electron transfer activity"/>
    <property type="evidence" value="ECO:0007669"/>
    <property type="project" value="InterPro"/>
</dbReference>
<keyword evidence="1" id="KW-0813">Transport</keyword>
<dbReference type="GO" id="GO:0046872">
    <property type="term" value="F:metal ion binding"/>
    <property type="evidence" value="ECO:0007669"/>
    <property type="project" value="UniProtKB-KW"/>
</dbReference>
<dbReference type="Pfam" id="PF02298">
    <property type="entry name" value="Cu_bind_like"/>
    <property type="match status" value="2"/>
</dbReference>
<dbReference type="InterPro" id="IPR039391">
    <property type="entry name" value="Phytocyanin-like"/>
</dbReference>
<feature type="region of interest" description="Disordered" evidence="6">
    <location>
        <begin position="134"/>
        <end position="165"/>
    </location>
</feature>
<feature type="compositionally biased region" description="Pro residues" evidence="6">
    <location>
        <begin position="135"/>
        <end position="147"/>
    </location>
</feature>
<dbReference type="InterPro" id="IPR008972">
    <property type="entry name" value="Cupredoxin"/>
</dbReference>
<keyword evidence="2" id="KW-0479">Metal-binding</keyword>
<evidence type="ECO:0000256" key="5">
    <source>
        <dbReference type="ARBA" id="ARBA00023180"/>
    </source>
</evidence>
<dbReference type="GO" id="GO:0005886">
    <property type="term" value="C:plasma membrane"/>
    <property type="evidence" value="ECO:0007669"/>
    <property type="project" value="TreeGrafter"/>
</dbReference>
<feature type="chain" id="PRO_5004931479" evidence="7">
    <location>
        <begin position="26"/>
        <end position="284"/>
    </location>
</feature>
<reference evidence="10" key="1">
    <citation type="submission" date="2013-01" db="EMBL/GenBank/DDBJ databases">
        <title>Draft Genome Sequence of a Mulberry Tree, Morus notabilis C.K. Schneid.</title>
        <authorList>
            <person name="He N."/>
            <person name="Zhao S."/>
        </authorList>
    </citation>
    <scope>NUCLEOTIDE SEQUENCE</scope>
</reference>
<proteinExistence type="predicted"/>
<feature type="compositionally biased region" description="Low complexity" evidence="6">
    <location>
        <begin position="148"/>
        <end position="159"/>
    </location>
</feature>
<dbReference type="InterPro" id="IPR003245">
    <property type="entry name" value="Phytocyanin_dom"/>
</dbReference>